<keyword evidence="1" id="KW-0472">Membrane</keyword>
<organism evidence="2 3">
    <name type="scientific">Vibrio azureus NBRC 104587</name>
    <dbReference type="NCBI Taxonomy" id="1219077"/>
    <lineage>
        <taxon>Bacteria</taxon>
        <taxon>Pseudomonadati</taxon>
        <taxon>Pseudomonadota</taxon>
        <taxon>Gammaproteobacteria</taxon>
        <taxon>Vibrionales</taxon>
        <taxon>Vibrionaceae</taxon>
        <taxon>Vibrio</taxon>
    </lineage>
</organism>
<name>U3C163_9VIBR</name>
<dbReference type="RefSeq" id="WP_021709003.1">
    <property type="nucleotide sequence ID" value="NZ_BAOB01000141.1"/>
</dbReference>
<dbReference type="EMBL" id="BATL01000023">
    <property type="protein sequence ID" value="GAD75244.1"/>
    <property type="molecule type" value="Genomic_DNA"/>
</dbReference>
<protein>
    <submittedName>
        <fullName evidence="2">Uncharacterized protein</fullName>
    </submittedName>
</protein>
<evidence type="ECO:0000256" key="1">
    <source>
        <dbReference type="SAM" id="Phobius"/>
    </source>
</evidence>
<gene>
    <name evidence="2" type="ORF">VAZ01S_023_00110</name>
</gene>
<proteinExistence type="predicted"/>
<sequence length="78" mass="8967">MEDKSINILWKFADTGVFLIIVAILSFGYLKYGFSLFDAIIGVCCYLVYRAYFIEVDKSVGVNKKARTYDDAPIKIRR</sequence>
<comment type="caution">
    <text evidence="2">The sequence shown here is derived from an EMBL/GenBank/DDBJ whole genome shotgun (WGS) entry which is preliminary data.</text>
</comment>
<feature type="transmembrane region" description="Helical" evidence="1">
    <location>
        <begin position="12"/>
        <end position="30"/>
    </location>
</feature>
<keyword evidence="1" id="KW-1133">Transmembrane helix</keyword>
<keyword evidence="1" id="KW-0812">Transmembrane</keyword>
<accession>U3C163</accession>
<evidence type="ECO:0000313" key="3">
    <source>
        <dbReference type="Proteomes" id="UP000016567"/>
    </source>
</evidence>
<dbReference type="AlphaFoldDB" id="U3C163"/>
<dbReference type="Proteomes" id="UP000016567">
    <property type="component" value="Unassembled WGS sequence"/>
</dbReference>
<feature type="transmembrane region" description="Helical" evidence="1">
    <location>
        <begin position="36"/>
        <end position="54"/>
    </location>
</feature>
<evidence type="ECO:0000313" key="2">
    <source>
        <dbReference type="EMBL" id="GAD75244.1"/>
    </source>
</evidence>
<keyword evidence="3" id="KW-1185">Reference proteome</keyword>
<reference evidence="2 3" key="1">
    <citation type="submission" date="2013-09" db="EMBL/GenBank/DDBJ databases">
        <title>Whole genome shotgun sequence of Vibrio azureus NBRC 104587.</title>
        <authorList>
            <person name="Isaki S."/>
            <person name="Hosoyama A."/>
            <person name="Numata M."/>
            <person name="Hashimoto M."/>
            <person name="Hosoyama Y."/>
            <person name="Tsuchikane K."/>
            <person name="Noguchi M."/>
            <person name="Hirakata S."/>
            <person name="Ichikawa N."/>
            <person name="Ohji S."/>
            <person name="Yamazoe A."/>
            <person name="Fujita N."/>
        </authorList>
    </citation>
    <scope>NUCLEOTIDE SEQUENCE [LARGE SCALE GENOMIC DNA]</scope>
    <source>
        <strain evidence="2 3">NBRC 104587</strain>
    </source>
</reference>